<name>A0A1W1C076_9ZZZZ</name>
<sequence length="378" mass="43149">MKRNLIEKIRDFLHWEVAPKPDKRVMPSLYPYLKAFRLPLVLTVIIMLIGTIGYIIIDNMSLMDAIYQTGITFTTVGFGEIAPISQLGRIFTITLIITGFVIFSLATGILINEINKGYILTVLKERRMLYKIARLKKHFVVCYHNDYTLEVTKELRANHIPFVVIDPREEIEEWAKEHKYPFYLHAEPHSEISMLKAHLASAKGIITLSDSISDNIAIIASVRLFEKEHFVPHPYYIISAAENLSDVEKLKKLGADTVVSPTKLTAQRVSAVASRPDMQNLLEEFLYRSDTPLAMEEIIIPKYSWAVLKKLKETHLREITNTSVVGITKKDGKFISMPKGDTIITSESKLLVIGNQNGIRTARDLLRKRIKPKELKYV</sequence>
<dbReference type="SUPFAM" id="SSF51735">
    <property type="entry name" value="NAD(P)-binding Rossmann-fold domains"/>
    <property type="match status" value="1"/>
</dbReference>
<dbReference type="GO" id="GO:0006813">
    <property type="term" value="P:potassium ion transport"/>
    <property type="evidence" value="ECO:0007669"/>
    <property type="project" value="InterPro"/>
</dbReference>
<dbReference type="GO" id="GO:0008324">
    <property type="term" value="F:monoatomic cation transmembrane transporter activity"/>
    <property type="evidence" value="ECO:0007669"/>
    <property type="project" value="InterPro"/>
</dbReference>
<dbReference type="PANTHER" id="PTHR43833:SF9">
    <property type="entry name" value="POTASSIUM CHANNEL PROTEIN YUGO-RELATED"/>
    <property type="match status" value="1"/>
</dbReference>
<dbReference type="GO" id="GO:0005886">
    <property type="term" value="C:plasma membrane"/>
    <property type="evidence" value="ECO:0007669"/>
    <property type="project" value="UniProtKB-SubCell"/>
</dbReference>
<evidence type="ECO:0000313" key="4">
    <source>
        <dbReference type="EMBL" id="SFV59248.1"/>
    </source>
</evidence>
<reference evidence="4" key="1">
    <citation type="submission" date="2016-10" db="EMBL/GenBank/DDBJ databases">
        <authorList>
            <person name="de Groot N.N."/>
        </authorList>
    </citation>
    <scope>NUCLEOTIDE SEQUENCE</scope>
</reference>
<dbReference type="InterPro" id="IPR003148">
    <property type="entry name" value="RCK_N"/>
</dbReference>
<organism evidence="4">
    <name type="scientific">hydrothermal vent metagenome</name>
    <dbReference type="NCBI Taxonomy" id="652676"/>
    <lineage>
        <taxon>unclassified sequences</taxon>
        <taxon>metagenomes</taxon>
        <taxon>ecological metagenomes</taxon>
    </lineage>
</organism>
<dbReference type="Gene3D" id="3.30.70.1450">
    <property type="entry name" value="Regulator of K+ conductance, C-terminal domain"/>
    <property type="match status" value="1"/>
</dbReference>
<accession>A0A1W1C076</accession>
<dbReference type="SUPFAM" id="SSF116726">
    <property type="entry name" value="TrkA C-terminal domain-like"/>
    <property type="match status" value="1"/>
</dbReference>
<keyword evidence="4" id="KW-0407">Ion channel</keyword>
<dbReference type="InterPro" id="IPR050721">
    <property type="entry name" value="Trk_Ktr_HKT_K-transport"/>
</dbReference>
<dbReference type="InterPro" id="IPR013099">
    <property type="entry name" value="K_chnl_dom"/>
</dbReference>
<dbReference type="Pfam" id="PF02254">
    <property type="entry name" value="TrkA_N"/>
    <property type="match status" value="1"/>
</dbReference>
<dbReference type="Gene3D" id="3.40.50.720">
    <property type="entry name" value="NAD(P)-binding Rossmann-like Domain"/>
    <property type="match status" value="1"/>
</dbReference>
<proteinExistence type="predicted"/>
<keyword evidence="2" id="KW-1133">Transmembrane helix</keyword>
<dbReference type="Pfam" id="PF07885">
    <property type="entry name" value="Ion_trans_2"/>
    <property type="match status" value="1"/>
</dbReference>
<keyword evidence="4" id="KW-0406">Ion transport</keyword>
<dbReference type="EMBL" id="FPHB01000046">
    <property type="protein sequence ID" value="SFV59248.1"/>
    <property type="molecule type" value="Genomic_DNA"/>
</dbReference>
<keyword evidence="2" id="KW-0472">Membrane</keyword>
<keyword evidence="4" id="KW-0813">Transport</keyword>
<dbReference type="PROSITE" id="PS51202">
    <property type="entry name" value="RCK_C"/>
    <property type="match status" value="1"/>
</dbReference>
<dbReference type="InterPro" id="IPR036721">
    <property type="entry name" value="RCK_C_sf"/>
</dbReference>
<dbReference type="SUPFAM" id="SSF81324">
    <property type="entry name" value="Voltage-gated potassium channels"/>
    <property type="match status" value="1"/>
</dbReference>
<dbReference type="Pfam" id="PF02080">
    <property type="entry name" value="TrkA_C"/>
    <property type="match status" value="1"/>
</dbReference>
<keyword evidence="2" id="KW-0812">Transmembrane</keyword>
<feature type="domain" description="RCK C-terminal" evidence="3">
    <location>
        <begin position="283"/>
        <end position="368"/>
    </location>
</feature>
<feature type="transmembrane region" description="Helical" evidence="2">
    <location>
        <begin position="90"/>
        <end position="111"/>
    </location>
</feature>
<comment type="subcellular location">
    <subcellularLocation>
        <location evidence="1">Cell membrane</location>
        <topology evidence="1">Multi-pass membrane protein</topology>
    </subcellularLocation>
</comment>
<dbReference type="InterPro" id="IPR006037">
    <property type="entry name" value="RCK_C"/>
</dbReference>
<dbReference type="PANTHER" id="PTHR43833">
    <property type="entry name" value="POTASSIUM CHANNEL PROTEIN 2-RELATED-RELATED"/>
    <property type="match status" value="1"/>
</dbReference>
<evidence type="ECO:0000256" key="1">
    <source>
        <dbReference type="ARBA" id="ARBA00004651"/>
    </source>
</evidence>
<dbReference type="Gene3D" id="1.10.287.70">
    <property type="match status" value="1"/>
</dbReference>
<protein>
    <submittedName>
        <fullName evidence="4">Potassium channel protein</fullName>
    </submittedName>
</protein>
<evidence type="ECO:0000256" key="2">
    <source>
        <dbReference type="SAM" id="Phobius"/>
    </source>
</evidence>
<dbReference type="AlphaFoldDB" id="A0A1W1C076"/>
<dbReference type="InterPro" id="IPR036291">
    <property type="entry name" value="NAD(P)-bd_dom_sf"/>
</dbReference>
<feature type="transmembrane region" description="Helical" evidence="2">
    <location>
        <begin position="36"/>
        <end position="57"/>
    </location>
</feature>
<evidence type="ECO:0000259" key="3">
    <source>
        <dbReference type="PROSITE" id="PS51202"/>
    </source>
</evidence>
<gene>
    <name evidence="4" type="ORF">MNB_SM-7-64</name>
</gene>